<gene>
    <name evidence="4" type="ORF">ACFOND_08200</name>
</gene>
<reference evidence="5" key="1">
    <citation type="journal article" date="2019" name="Int. J. Syst. Evol. Microbiol.">
        <title>The Global Catalogue of Microorganisms (GCM) 10K type strain sequencing project: providing services to taxonomists for standard genome sequencing and annotation.</title>
        <authorList>
            <consortium name="The Broad Institute Genomics Platform"/>
            <consortium name="The Broad Institute Genome Sequencing Center for Infectious Disease"/>
            <person name="Wu L."/>
            <person name="Ma J."/>
        </authorList>
    </citation>
    <scope>NUCLEOTIDE SEQUENCE [LARGE SCALE GENOMIC DNA]</scope>
    <source>
        <strain evidence="5">CECT 8288</strain>
    </source>
</reference>
<evidence type="ECO:0000313" key="4">
    <source>
        <dbReference type="EMBL" id="MFC3701614.1"/>
    </source>
</evidence>
<evidence type="ECO:0000256" key="1">
    <source>
        <dbReference type="ARBA" id="ARBA00006129"/>
    </source>
</evidence>
<evidence type="ECO:0000313" key="5">
    <source>
        <dbReference type="Proteomes" id="UP001595710"/>
    </source>
</evidence>
<organism evidence="4 5">
    <name type="scientific">Reinekea marina</name>
    <dbReference type="NCBI Taxonomy" id="1310421"/>
    <lineage>
        <taxon>Bacteria</taxon>
        <taxon>Pseudomonadati</taxon>
        <taxon>Pseudomonadota</taxon>
        <taxon>Gammaproteobacteria</taxon>
        <taxon>Oceanospirillales</taxon>
        <taxon>Saccharospirillaceae</taxon>
        <taxon>Reinekea</taxon>
    </lineage>
</organism>
<accession>A0ABV7WTI1</accession>
<dbReference type="PANTHER" id="PTHR34847:SF1">
    <property type="entry name" value="NODULATION PROTEIN U"/>
    <property type="match status" value="1"/>
</dbReference>
<dbReference type="RefSeq" id="WP_290280688.1">
    <property type="nucleotide sequence ID" value="NZ_JAUFQI010000001.1"/>
</dbReference>
<protein>
    <submittedName>
        <fullName evidence="4">Carbamoyltransferase</fullName>
    </submittedName>
</protein>
<evidence type="ECO:0000259" key="3">
    <source>
        <dbReference type="Pfam" id="PF16861"/>
    </source>
</evidence>
<feature type="domain" description="Carbamoyltransferase C-terminal" evidence="3">
    <location>
        <begin position="393"/>
        <end position="562"/>
    </location>
</feature>
<comment type="similarity">
    <text evidence="1">Belongs to the NodU/CmcH family.</text>
</comment>
<dbReference type="CDD" id="cd24098">
    <property type="entry name" value="ASKHA_NBD_TobZ_N"/>
    <property type="match status" value="1"/>
</dbReference>
<dbReference type="InterPro" id="IPR043129">
    <property type="entry name" value="ATPase_NBD"/>
</dbReference>
<dbReference type="PANTHER" id="PTHR34847">
    <property type="entry name" value="NODULATION PROTEIN U"/>
    <property type="match status" value="1"/>
</dbReference>
<dbReference type="Gene3D" id="3.90.870.20">
    <property type="entry name" value="Carbamoyltransferase, C-terminal domain"/>
    <property type="match status" value="1"/>
</dbReference>
<dbReference type="Gene3D" id="3.30.420.40">
    <property type="match status" value="2"/>
</dbReference>
<dbReference type="InterPro" id="IPR003696">
    <property type="entry name" value="Carbtransf_dom"/>
</dbReference>
<dbReference type="Proteomes" id="UP001595710">
    <property type="component" value="Unassembled WGS sequence"/>
</dbReference>
<sequence length="562" mass="63500">MIILGINYFFHDTSACIVKDGELIVALEEERLTRQKHTYQFPQNAIEKCLEVANLTYEDIDHIALSISPYKDLFKKLAYAVSLTTSAKPFIKHELWGIYAKQSTYNRWFNQHWKQVHKKPSVHFIEHHLSHVAGSYFVSPYEKAALLSIDGSGEWSTAMLGYASGSDIEIFSESHFPHSLGSFYEAVTQFCGFQPNYDEGKTMGLAPFGDPNPYFDAVNKLVSVTSEGKIQVDLSYFSYQNQGHQRFNQKFIDTFGKPRGPKEPFETRHNDIAAAFQSVLEEKILQMCKILEEKTSADYLVIAGGVALNSVVNGRIVRETRFKDVYVMPGAGDNGTCIGAAYYCYNKILGHSERVHHNSPYLGTEYSNEYIEALLKSAKVSYEKSNDVCSDTAKLLRDGNILGWFQGRMEIGPRSLGSRSIIADPSLPGMKDKINAEVKHREAYRPFAPSCPTEHKHKYFDITVDDPFMLKVCNVLPEMRDRIPAITHVDGSARLQTVHEDTNPKYHKMINEFGRLSGIPVILNTSFNIMGEPIVESPVHALRCFFSTGLDKLIIGDYIVHK</sequence>
<dbReference type="InterPro" id="IPR051338">
    <property type="entry name" value="NodU/CmcH_Carbamoyltrnsfr"/>
</dbReference>
<keyword evidence="5" id="KW-1185">Reference proteome</keyword>
<dbReference type="SUPFAM" id="SSF53067">
    <property type="entry name" value="Actin-like ATPase domain"/>
    <property type="match status" value="1"/>
</dbReference>
<comment type="caution">
    <text evidence="4">The sequence shown here is derived from an EMBL/GenBank/DDBJ whole genome shotgun (WGS) entry which is preliminary data.</text>
</comment>
<evidence type="ECO:0000259" key="2">
    <source>
        <dbReference type="Pfam" id="PF02543"/>
    </source>
</evidence>
<dbReference type="InterPro" id="IPR031730">
    <property type="entry name" value="Carbam_trans_C"/>
</dbReference>
<proteinExistence type="inferred from homology"/>
<dbReference type="EMBL" id="JBHRYN010000010">
    <property type="protein sequence ID" value="MFC3701614.1"/>
    <property type="molecule type" value="Genomic_DNA"/>
</dbReference>
<dbReference type="Pfam" id="PF02543">
    <property type="entry name" value="Carbam_trans_N"/>
    <property type="match status" value="1"/>
</dbReference>
<feature type="domain" description="Carbamoyltransferase" evidence="2">
    <location>
        <begin position="3"/>
        <end position="341"/>
    </location>
</feature>
<dbReference type="InterPro" id="IPR038152">
    <property type="entry name" value="Carbam_trans_C_sf"/>
</dbReference>
<name>A0ABV7WTI1_9GAMM</name>
<dbReference type="Pfam" id="PF16861">
    <property type="entry name" value="Carbam_trans_C"/>
    <property type="match status" value="1"/>
</dbReference>